<evidence type="ECO:0000256" key="8">
    <source>
        <dbReference type="ARBA" id="ARBA00023170"/>
    </source>
</evidence>
<evidence type="ECO:0000256" key="9">
    <source>
        <dbReference type="ARBA" id="ARBA00023237"/>
    </source>
</evidence>
<organism evidence="13 14">
    <name type="scientific">Massilia haematophila</name>
    <dbReference type="NCBI Taxonomy" id="457923"/>
    <lineage>
        <taxon>Bacteria</taxon>
        <taxon>Pseudomonadati</taxon>
        <taxon>Pseudomonadota</taxon>
        <taxon>Betaproteobacteria</taxon>
        <taxon>Burkholderiales</taxon>
        <taxon>Oxalobacteraceae</taxon>
        <taxon>Telluria group</taxon>
        <taxon>Massilia</taxon>
    </lineage>
</organism>
<evidence type="ECO:0000259" key="12">
    <source>
        <dbReference type="Pfam" id="PF07715"/>
    </source>
</evidence>
<dbReference type="InterPro" id="IPR039426">
    <property type="entry name" value="TonB-dep_rcpt-like"/>
</dbReference>
<comment type="caution">
    <text evidence="13">The sequence shown here is derived from an EMBL/GenBank/DDBJ whole genome shotgun (WGS) entry which is preliminary data.</text>
</comment>
<evidence type="ECO:0000256" key="7">
    <source>
        <dbReference type="ARBA" id="ARBA00023136"/>
    </source>
</evidence>
<comment type="similarity">
    <text evidence="2 10">Belongs to the TonB-dependent receptor family.</text>
</comment>
<evidence type="ECO:0000256" key="2">
    <source>
        <dbReference type="ARBA" id="ARBA00009810"/>
    </source>
</evidence>
<keyword evidence="6 11" id="KW-0732">Signal</keyword>
<dbReference type="InterPro" id="IPR012910">
    <property type="entry name" value="Plug_dom"/>
</dbReference>
<gene>
    <name evidence="13" type="ORF">ACFOPH_25325</name>
</gene>
<keyword evidence="4 10" id="KW-1134">Transmembrane beta strand</keyword>
<accession>A0ABV7PQM3</accession>
<keyword evidence="7 10" id="KW-0472">Membrane</keyword>
<dbReference type="PROSITE" id="PS52016">
    <property type="entry name" value="TONB_DEPENDENT_REC_3"/>
    <property type="match status" value="1"/>
</dbReference>
<feature type="signal peptide" evidence="11">
    <location>
        <begin position="1"/>
        <end position="22"/>
    </location>
</feature>
<dbReference type="EMBL" id="JBHRVV010000002">
    <property type="protein sequence ID" value="MFC3461531.1"/>
    <property type="molecule type" value="Genomic_DNA"/>
</dbReference>
<evidence type="ECO:0000256" key="11">
    <source>
        <dbReference type="SAM" id="SignalP"/>
    </source>
</evidence>
<dbReference type="InterPro" id="IPR036942">
    <property type="entry name" value="Beta-barrel_TonB_sf"/>
</dbReference>
<evidence type="ECO:0000256" key="10">
    <source>
        <dbReference type="PROSITE-ProRule" id="PRU01360"/>
    </source>
</evidence>
<protein>
    <submittedName>
        <fullName evidence="13">TonB-dependent receptor plug domain-containing protein</fullName>
    </submittedName>
</protein>
<evidence type="ECO:0000256" key="6">
    <source>
        <dbReference type="ARBA" id="ARBA00022729"/>
    </source>
</evidence>
<comment type="subcellular location">
    <subcellularLocation>
        <location evidence="1 10">Cell outer membrane</location>
        <topology evidence="1 10">Multi-pass membrane protein</topology>
    </subcellularLocation>
</comment>
<reference evidence="14" key="1">
    <citation type="journal article" date="2019" name="Int. J. Syst. Evol. Microbiol.">
        <title>The Global Catalogue of Microorganisms (GCM) 10K type strain sequencing project: providing services to taxonomists for standard genome sequencing and annotation.</title>
        <authorList>
            <consortium name="The Broad Institute Genomics Platform"/>
            <consortium name="The Broad Institute Genome Sequencing Center for Infectious Disease"/>
            <person name="Wu L."/>
            <person name="Ma J."/>
        </authorList>
    </citation>
    <scope>NUCLEOTIDE SEQUENCE [LARGE SCALE GENOMIC DNA]</scope>
    <source>
        <strain evidence="14">CCM 7480</strain>
    </source>
</reference>
<dbReference type="InterPro" id="IPR037066">
    <property type="entry name" value="Plug_dom_sf"/>
</dbReference>
<dbReference type="Pfam" id="PF07715">
    <property type="entry name" value="Plug"/>
    <property type="match status" value="1"/>
</dbReference>
<evidence type="ECO:0000313" key="13">
    <source>
        <dbReference type="EMBL" id="MFC3461531.1"/>
    </source>
</evidence>
<dbReference type="Gene3D" id="2.170.130.10">
    <property type="entry name" value="TonB-dependent receptor, plug domain"/>
    <property type="match status" value="1"/>
</dbReference>
<name>A0ABV7PQM3_9BURK</name>
<dbReference type="RefSeq" id="WP_379738163.1">
    <property type="nucleotide sequence ID" value="NZ_JBHRVV010000002.1"/>
</dbReference>
<dbReference type="Gene3D" id="2.40.170.20">
    <property type="entry name" value="TonB-dependent receptor, beta-barrel domain"/>
    <property type="match status" value="1"/>
</dbReference>
<keyword evidence="8 13" id="KW-0675">Receptor</keyword>
<keyword evidence="3 10" id="KW-0813">Transport</keyword>
<evidence type="ECO:0000256" key="4">
    <source>
        <dbReference type="ARBA" id="ARBA00022452"/>
    </source>
</evidence>
<keyword evidence="5 10" id="KW-0812">Transmembrane</keyword>
<feature type="domain" description="TonB-dependent receptor plug" evidence="12">
    <location>
        <begin position="71"/>
        <end position="164"/>
    </location>
</feature>
<dbReference type="PANTHER" id="PTHR30069">
    <property type="entry name" value="TONB-DEPENDENT OUTER MEMBRANE RECEPTOR"/>
    <property type="match status" value="1"/>
</dbReference>
<evidence type="ECO:0000256" key="3">
    <source>
        <dbReference type="ARBA" id="ARBA00022448"/>
    </source>
</evidence>
<feature type="chain" id="PRO_5045416385" evidence="11">
    <location>
        <begin position="23"/>
        <end position="454"/>
    </location>
</feature>
<evidence type="ECO:0000313" key="14">
    <source>
        <dbReference type="Proteomes" id="UP001595665"/>
    </source>
</evidence>
<evidence type="ECO:0000256" key="5">
    <source>
        <dbReference type="ARBA" id="ARBA00022692"/>
    </source>
</evidence>
<keyword evidence="9 10" id="KW-0998">Cell outer membrane</keyword>
<keyword evidence="14" id="KW-1185">Reference proteome</keyword>
<dbReference type="SUPFAM" id="SSF56935">
    <property type="entry name" value="Porins"/>
    <property type="match status" value="1"/>
</dbReference>
<proteinExistence type="inferred from homology"/>
<dbReference type="PANTHER" id="PTHR30069:SF29">
    <property type="entry name" value="HEMOGLOBIN AND HEMOGLOBIN-HAPTOGLOBIN-BINDING PROTEIN 1-RELATED"/>
    <property type="match status" value="1"/>
</dbReference>
<sequence length="454" mass="49216">MSYKSARFVIAAGVLLPCAALAQSTSPPAQPADAAQSAADTAGKKEAAAVNRAASIQTVEVKGKNNYDARRDDTASKTVLNTDEIRKYGDDNIYDVLKRAPGVTVTGKTLRMRGLGEGYTQILVNGDRPPPGFSLDALTPDQIERIEIVRAASAEYSMQAIGGTINIVLRRVVAKPQRDARLAVMHSQFTDSMNAGGTWGERVGSVSYFINGTFYAGHNDSVSTGSDVFLDPDGTLSQARTTRGQGGGSYHGLVLYPRLNWKIDERNELNVSAGVQATRSDWAGRSQNDDLAGTWPAPDWVDVPYSSATDQASVRGEIEWIAKVLGGKLDLTLSADRSRSDSDSLNDYYTLGRAQHLVRDWDTTSHAHRTTLRGKYNRSLFDGHALAAGFDTSRQANDDMRDRHEQQDDAAPVHIVEGFEPEITRLAAFVQDEWNVTKGFVAQIGPSAAEAQHG</sequence>
<dbReference type="Proteomes" id="UP001595665">
    <property type="component" value="Unassembled WGS sequence"/>
</dbReference>
<evidence type="ECO:0000256" key="1">
    <source>
        <dbReference type="ARBA" id="ARBA00004571"/>
    </source>
</evidence>